<dbReference type="AlphaFoldDB" id="A0A0W0YVB8"/>
<dbReference type="eggNOG" id="ENOG502ZAS8">
    <property type="taxonomic scope" value="Bacteria"/>
</dbReference>
<dbReference type="PATRIC" id="fig|1122169.6.peg.1774"/>
<name>A0A0W0YVB8_9GAMM</name>
<organism evidence="1 2">
    <name type="scientific">Legionella shakespearei DSM 23087</name>
    <dbReference type="NCBI Taxonomy" id="1122169"/>
    <lineage>
        <taxon>Bacteria</taxon>
        <taxon>Pseudomonadati</taxon>
        <taxon>Pseudomonadota</taxon>
        <taxon>Gammaproteobacteria</taxon>
        <taxon>Legionellales</taxon>
        <taxon>Legionellaceae</taxon>
        <taxon>Legionella</taxon>
    </lineage>
</organism>
<dbReference type="EMBL" id="LNYW01000043">
    <property type="protein sequence ID" value="KTD60826.1"/>
    <property type="molecule type" value="Genomic_DNA"/>
</dbReference>
<protein>
    <submittedName>
        <fullName evidence="1">Uncharacterized protein</fullName>
    </submittedName>
</protein>
<keyword evidence="2" id="KW-1185">Reference proteome</keyword>
<dbReference type="STRING" id="1122169.Lsha_1543"/>
<accession>A0A0W0YVB8</accession>
<comment type="caution">
    <text evidence="1">The sequence shown here is derived from an EMBL/GenBank/DDBJ whole genome shotgun (WGS) entry which is preliminary data.</text>
</comment>
<dbReference type="Proteomes" id="UP000054600">
    <property type="component" value="Unassembled WGS sequence"/>
</dbReference>
<dbReference type="OrthoDB" id="5632105at2"/>
<gene>
    <name evidence="1" type="ORF">Lsha_1543</name>
</gene>
<evidence type="ECO:0000313" key="1">
    <source>
        <dbReference type="EMBL" id="KTD60826.1"/>
    </source>
</evidence>
<evidence type="ECO:0000313" key="2">
    <source>
        <dbReference type="Proteomes" id="UP000054600"/>
    </source>
</evidence>
<dbReference type="RefSeq" id="WP_018578123.1">
    <property type="nucleotide sequence ID" value="NZ_KB892426.1"/>
</dbReference>
<proteinExistence type="predicted"/>
<reference evidence="1 2" key="1">
    <citation type="submission" date="2015-11" db="EMBL/GenBank/DDBJ databases">
        <title>Genomic analysis of 38 Legionella species identifies large and diverse effector repertoires.</title>
        <authorList>
            <person name="Burstein D."/>
            <person name="Amaro F."/>
            <person name="Zusman T."/>
            <person name="Lifshitz Z."/>
            <person name="Cohen O."/>
            <person name="Gilbert J.A."/>
            <person name="Pupko T."/>
            <person name="Shuman H.A."/>
            <person name="Segal G."/>
        </authorList>
    </citation>
    <scope>NUCLEOTIDE SEQUENCE [LARGE SCALE GENOMIC DNA]</scope>
    <source>
        <strain evidence="1 2">ATCC 49655</strain>
    </source>
</reference>
<sequence length="626" mass="71572">MFQKECNSKITSDMVHNQNCHAYLLQLKPFVNNDIVALLPQLEPLFNLDNEYNPQFPYGTLYSSIINYLDAQIDSVDPQHLHLLDELLFAIYHNNNHILEDTGWINRILAQTRPLHTDAHKMIAQALTDGAETVNQLSPEKAESLWNRIGGLFSSEFHPQHDTNLPSLKNFTYKEATAPVEYRFSTQAQRHQDVVSISPLFRHWLRINAQNHPQEQSLCHIYFNNLGLDREHFFDLPGFKEKQMSLALHELEKDPTLKVAVITLPASQSLMGAHHYEQTGDQLSCSDVFEELFRVAQGNRHPSGISDFYISPAIKNLLFTDAAEESAIIKALLKNSFDLMGAQENQTISTAQKQAIWLHFIKFELTDFIIEKLSQDNPDLSYNFSCKDAIDRGMLSSVYYNLFKSFQLDQPMQHAEFERALHAGAATVKGRGMNFHHNIIWNAVDTLVNAQYDVLFADKRTSWLIYWRDMNCPHSRVEQLLPIRLEQCEKQFATLPREQEQIKTTGLRLIAQIREQQQFSGQRLLLEVVSRTARMLEDKPQPDAITDYQNLASELRINHPLLHVIGGLMELLLGALLYLPSLGYSQPLVSKGLATAKAGFFARERNQLCDDVVELASQYNNCPVVA</sequence>